<organism evidence="3 4">
    <name type="scientific">Catenaria anguillulae PL171</name>
    <dbReference type="NCBI Taxonomy" id="765915"/>
    <lineage>
        <taxon>Eukaryota</taxon>
        <taxon>Fungi</taxon>
        <taxon>Fungi incertae sedis</taxon>
        <taxon>Blastocladiomycota</taxon>
        <taxon>Blastocladiomycetes</taxon>
        <taxon>Blastocladiales</taxon>
        <taxon>Catenariaceae</taxon>
        <taxon>Catenaria</taxon>
    </lineage>
</organism>
<keyword evidence="1" id="KW-0520">NAD</keyword>
<keyword evidence="1" id="KW-0808">Transferase</keyword>
<keyword evidence="1" id="KW-0328">Glycosyltransferase</keyword>
<dbReference type="Pfam" id="PF00644">
    <property type="entry name" value="PARP"/>
    <property type="match status" value="1"/>
</dbReference>
<comment type="caution">
    <text evidence="3">The sequence shown here is derived from an EMBL/GenBank/DDBJ whole genome shotgun (WGS) entry which is preliminary data.</text>
</comment>
<evidence type="ECO:0000256" key="1">
    <source>
        <dbReference type="RuleBase" id="RU362114"/>
    </source>
</evidence>
<dbReference type="EMBL" id="MCFL01000009">
    <property type="protein sequence ID" value="ORZ38197.1"/>
    <property type="molecule type" value="Genomic_DNA"/>
</dbReference>
<protein>
    <recommendedName>
        <fullName evidence="1">Poly [ADP-ribose] polymerase</fullName>
        <shortName evidence="1">PARP</shortName>
        <ecNumber evidence="1">2.4.2.-</ecNumber>
    </recommendedName>
</protein>
<feature type="domain" description="PARP catalytic" evidence="2">
    <location>
        <begin position="1"/>
        <end position="174"/>
    </location>
</feature>
<dbReference type="GO" id="GO:0003950">
    <property type="term" value="F:NAD+ poly-ADP-ribosyltransferase activity"/>
    <property type="evidence" value="ECO:0007669"/>
    <property type="project" value="UniProtKB-UniRule"/>
</dbReference>
<dbReference type="PROSITE" id="PS51059">
    <property type="entry name" value="PARP_CATALYTIC"/>
    <property type="match status" value="1"/>
</dbReference>
<evidence type="ECO:0000259" key="2">
    <source>
        <dbReference type="PROSITE" id="PS51059"/>
    </source>
</evidence>
<dbReference type="SUPFAM" id="SSF56399">
    <property type="entry name" value="ADP-ribosylation"/>
    <property type="match status" value="1"/>
</dbReference>
<name>A0A1Y2HUB3_9FUNG</name>
<sequence length="174" mass="19183">MEAVMSRSKEYDLVNVEYIDNPELRAAFEAARERFEAEGKNTEEILVFHGTLSENIEPIVANGFKIGGKADQDSRFEDKSLGYGIYTARHLPSAAMYSSKSVGPDGLIRVIGLIALRGAIAKPQLGARKAKNAVPLEMADSFDNDEWLVLYKSEQALPCYIVSLKPKAKTSGRK</sequence>
<dbReference type="AlphaFoldDB" id="A0A1Y2HUB3"/>
<dbReference type="EC" id="2.4.2.-" evidence="1"/>
<dbReference type="Proteomes" id="UP000193411">
    <property type="component" value="Unassembled WGS sequence"/>
</dbReference>
<reference evidence="3 4" key="1">
    <citation type="submission" date="2016-07" db="EMBL/GenBank/DDBJ databases">
        <title>Pervasive Adenine N6-methylation of Active Genes in Fungi.</title>
        <authorList>
            <consortium name="DOE Joint Genome Institute"/>
            <person name="Mondo S.J."/>
            <person name="Dannebaum R.O."/>
            <person name="Kuo R.C."/>
            <person name="Labutti K."/>
            <person name="Haridas S."/>
            <person name="Kuo A."/>
            <person name="Salamov A."/>
            <person name="Ahrendt S.R."/>
            <person name="Lipzen A."/>
            <person name="Sullivan W."/>
            <person name="Andreopoulos W.B."/>
            <person name="Clum A."/>
            <person name="Lindquist E."/>
            <person name="Daum C."/>
            <person name="Ramamoorthy G.K."/>
            <person name="Gryganskyi A."/>
            <person name="Culley D."/>
            <person name="Magnuson J.K."/>
            <person name="James T.Y."/>
            <person name="O'Malley M.A."/>
            <person name="Stajich J.E."/>
            <person name="Spatafora J.W."/>
            <person name="Visel A."/>
            <person name="Grigoriev I.V."/>
        </authorList>
    </citation>
    <scope>NUCLEOTIDE SEQUENCE [LARGE SCALE GENOMIC DNA]</scope>
    <source>
        <strain evidence="3 4">PL171</strain>
    </source>
</reference>
<evidence type="ECO:0000313" key="3">
    <source>
        <dbReference type="EMBL" id="ORZ38197.1"/>
    </source>
</evidence>
<proteinExistence type="predicted"/>
<dbReference type="InterPro" id="IPR012317">
    <property type="entry name" value="Poly(ADP-ribose)pol_cat_dom"/>
</dbReference>
<accession>A0A1Y2HUB3</accession>
<dbReference type="Gene3D" id="3.90.228.10">
    <property type="match status" value="1"/>
</dbReference>
<keyword evidence="4" id="KW-1185">Reference proteome</keyword>
<gene>
    <name evidence="3" type="ORF">BCR44DRAFT_308044</name>
</gene>
<dbReference type="OrthoDB" id="10256774at2759"/>
<evidence type="ECO:0000313" key="4">
    <source>
        <dbReference type="Proteomes" id="UP000193411"/>
    </source>
</evidence>